<dbReference type="RefSeq" id="WP_267303827.1">
    <property type="nucleotide sequence ID" value="NZ_JAOQJD010000008.1"/>
</dbReference>
<evidence type="ECO:0000256" key="2">
    <source>
        <dbReference type="ARBA" id="ARBA00022475"/>
    </source>
</evidence>
<evidence type="ECO:0000256" key="3">
    <source>
        <dbReference type="ARBA" id="ARBA00022692"/>
    </source>
</evidence>
<evidence type="ECO:0000256" key="4">
    <source>
        <dbReference type="ARBA" id="ARBA00022989"/>
    </source>
</evidence>
<comment type="caution">
    <text evidence="7">The sequence shown here is derived from an EMBL/GenBank/DDBJ whole genome shotgun (WGS) entry which is preliminary data.</text>
</comment>
<sequence length="356" mass="38071">MNKTWIQRIGLPRLIIGLFLLALFVAAPAAGVSLGDSVENVLARFGMFSILVLSLIPMVQSGCGLNFGLPIGVVAGILGGVTSIEFGLTGFAGIFLGMLLGALVAIVFGWGYGVLLNKIKGDEMLIATYVGYSFTAFMCMIYLILPYKNPVSVLSYAGKGLSQQIPVADYWMNSAVDAAGTRTSTGVLTDFLSFHIFGVRIPVGMYLIFAILALAVWAFFRTKTGTAMTAVGSNPEYARAGGININRMRLFSVILSTVIAAVGIIVYQQSYGFIQLYQSPLSFTFQTVAALLIGGASINKATIPNVIIGTFLFQGIITLTPTVINGAINIDVSEVLRLIVTNGMIVYALTRRNRNE</sequence>
<feature type="transmembrane region" description="Helical" evidence="6">
    <location>
        <begin position="124"/>
        <end position="145"/>
    </location>
</feature>
<organism evidence="7 8">
    <name type="scientific">Aedoeadaptatus acetigenes</name>
    <dbReference type="NCBI Taxonomy" id="2981723"/>
    <lineage>
        <taxon>Bacteria</taxon>
        <taxon>Bacillati</taxon>
        <taxon>Bacillota</taxon>
        <taxon>Tissierellia</taxon>
        <taxon>Tissierellales</taxon>
        <taxon>Peptoniphilaceae</taxon>
        <taxon>Aedoeadaptatus</taxon>
    </lineage>
</organism>
<keyword evidence="8" id="KW-1185">Reference proteome</keyword>
<feature type="transmembrane region" description="Helical" evidence="6">
    <location>
        <begin position="334"/>
        <end position="350"/>
    </location>
</feature>
<evidence type="ECO:0000313" key="8">
    <source>
        <dbReference type="Proteomes" id="UP001481872"/>
    </source>
</evidence>
<dbReference type="Pfam" id="PF02653">
    <property type="entry name" value="BPD_transp_2"/>
    <property type="match status" value="1"/>
</dbReference>
<keyword evidence="2" id="KW-1003">Cell membrane</keyword>
<keyword evidence="3 6" id="KW-0812">Transmembrane</keyword>
<comment type="subcellular location">
    <subcellularLocation>
        <location evidence="1">Cell membrane</location>
        <topology evidence="1">Multi-pass membrane protein</topology>
    </subcellularLocation>
</comment>
<keyword evidence="4 6" id="KW-1133">Transmembrane helix</keyword>
<evidence type="ECO:0000313" key="7">
    <source>
        <dbReference type="EMBL" id="MEQ3353877.1"/>
    </source>
</evidence>
<name>A0ABV1J6Q3_9FIRM</name>
<dbReference type="Proteomes" id="UP001481872">
    <property type="component" value="Unassembled WGS sequence"/>
</dbReference>
<dbReference type="PANTHER" id="PTHR32196:SF15">
    <property type="entry name" value="SUGAR ABC TRANSPORTER PERMEASE PROTEIN"/>
    <property type="match status" value="1"/>
</dbReference>
<feature type="transmembrane region" description="Helical" evidence="6">
    <location>
        <begin position="201"/>
        <end position="220"/>
    </location>
</feature>
<keyword evidence="5 6" id="KW-0472">Membrane</keyword>
<evidence type="ECO:0000256" key="5">
    <source>
        <dbReference type="ARBA" id="ARBA00023136"/>
    </source>
</evidence>
<accession>A0ABV1J6Q3</accession>
<gene>
    <name evidence="7" type="ORF">AAA081_06170</name>
</gene>
<feature type="transmembrane region" description="Helical" evidence="6">
    <location>
        <begin position="66"/>
        <end position="84"/>
    </location>
</feature>
<feature type="transmembrane region" description="Helical" evidence="6">
    <location>
        <begin position="90"/>
        <end position="112"/>
    </location>
</feature>
<feature type="transmembrane region" description="Helical" evidence="6">
    <location>
        <begin position="248"/>
        <end position="267"/>
    </location>
</feature>
<evidence type="ECO:0000256" key="6">
    <source>
        <dbReference type="SAM" id="Phobius"/>
    </source>
</evidence>
<protein>
    <submittedName>
        <fullName evidence="7">ABC transporter permease</fullName>
    </submittedName>
</protein>
<proteinExistence type="predicted"/>
<evidence type="ECO:0000256" key="1">
    <source>
        <dbReference type="ARBA" id="ARBA00004651"/>
    </source>
</evidence>
<reference evidence="7 8" key="1">
    <citation type="submission" date="2024-04" db="EMBL/GenBank/DDBJ databases">
        <title>Human intestinal bacterial collection.</title>
        <authorList>
            <person name="Pauvert C."/>
            <person name="Hitch T.C.A."/>
            <person name="Clavel T."/>
        </authorList>
    </citation>
    <scope>NUCLEOTIDE SEQUENCE [LARGE SCALE GENOMIC DNA]</scope>
    <source>
        <strain evidence="7 8">CLA-SR-H026</strain>
    </source>
</reference>
<dbReference type="InterPro" id="IPR001851">
    <property type="entry name" value="ABC_transp_permease"/>
</dbReference>
<dbReference type="PANTHER" id="PTHR32196">
    <property type="entry name" value="ABC TRANSPORTER PERMEASE PROTEIN YPHD-RELATED-RELATED"/>
    <property type="match status" value="1"/>
</dbReference>
<feature type="transmembrane region" description="Helical" evidence="6">
    <location>
        <begin position="273"/>
        <end position="294"/>
    </location>
</feature>
<dbReference type="EMBL" id="JBBNPS010000015">
    <property type="protein sequence ID" value="MEQ3353877.1"/>
    <property type="molecule type" value="Genomic_DNA"/>
</dbReference>
<feature type="transmembrane region" description="Helical" evidence="6">
    <location>
        <begin position="306"/>
        <end position="328"/>
    </location>
</feature>
<feature type="transmembrane region" description="Helical" evidence="6">
    <location>
        <begin position="41"/>
        <end position="59"/>
    </location>
</feature>